<dbReference type="EMBL" id="FNPH01000002">
    <property type="protein sequence ID" value="SDY48260.1"/>
    <property type="molecule type" value="Genomic_DNA"/>
</dbReference>
<dbReference type="CDD" id="cd06587">
    <property type="entry name" value="VOC"/>
    <property type="match status" value="1"/>
</dbReference>
<organism evidence="2 3">
    <name type="scientific">Micromonospora pattaloongensis</name>
    <dbReference type="NCBI Taxonomy" id="405436"/>
    <lineage>
        <taxon>Bacteria</taxon>
        <taxon>Bacillati</taxon>
        <taxon>Actinomycetota</taxon>
        <taxon>Actinomycetes</taxon>
        <taxon>Micromonosporales</taxon>
        <taxon>Micromonosporaceae</taxon>
        <taxon>Micromonospora</taxon>
    </lineage>
</organism>
<dbReference type="OrthoDB" id="3212826at2"/>
<dbReference type="STRING" id="405436.SAMN05444365_102398"/>
<sequence>MPTSLRNVCFDAADAYKLATFWSQVVDRPIPAECEPGAEEAYIEMPEGPNLFFQRVPEAKVVKNRVHVCLTPEIKRDEEVERVKALGATFVSDYRNPDGTGWVVLADPEGNEFCVLRSNAERAAFPHPDEPHPITT</sequence>
<dbReference type="RefSeq" id="WP_091553641.1">
    <property type="nucleotide sequence ID" value="NZ_FNPH01000002.1"/>
</dbReference>
<dbReference type="PANTHER" id="PTHR35908:SF1">
    <property type="entry name" value="CONSERVED PROTEIN"/>
    <property type="match status" value="1"/>
</dbReference>
<dbReference type="Gene3D" id="3.10.180.10">
    <property type="entry name" value="2,3-Dihydroxybiphenyl 1,2-Dioxygenase, domain 1"/>
    <property type="match status" value="1"/>
</dbReference>
<accession>A0A1H3K7U6</accession>
<dbReference type="InterPro" id="IPR029068">
    <property type="entry name" value="Glyas_Bleomycin-R_OHBP_Dase"/>
</dbReference>
<reference evidence="3" key="1">
    <citation type="submission" date="2016-10" db="EMBL/GenBank/DDBJ databases">
        <authorList>
            <person name="Varghese N."/>
            <person name="Submissions S."/>
        </authorList>
    </citation>
    <scope>NUCLEOTIDE SEQUENCE [LARGE SCALE GENOMIC DNA]</scope>
    <source>
        <strain evidence="3">DSM 45245</strain>
    </source>
</reference>
<feature type="domain" description="Glyoxalase-like" evidence="1">
    <location>
        <begin position="8"/>
        <end position="116"/>
    </location>
</feature>
<evidence type="ECO:0000259" key="1">
    <source>
        <dbReference type="Pfam" id="PF18029"/>
    </source>
</evidence>
<dbReference type="Proteomes" id="UP000242415">
    <property type="component" value="Unassembled WGS sequence"/>
</dbReference>
<dbReference type="InterPro" id="IPR041581">
    <property type="entry name" value="Glyoxalase_6"/>
</dbReference>
<gene>
    <name evidence="2" type="ORF">SAMN05444365_102398</name>
</gene>
<dbReference type="PANTHER" id="PTHR35908">
    <property type="entry name" value="HYPOTHETICAL FUSION PROTEIN"/>
    <property type="match status" value="1"/>
</dbReference>
<keyword evidence="3" id="KW-1185">Reference proteome</keyword>
<name>A0A1H3K7U6_9ACTN</name>
<evidence type="ECO:0000313" key="3">
    <source>
        <dbReference type="Proteomes" id="UP000242415"/>
    </source>
</evidence>
<dbReference type="SUPFAM" id="SSF54593">
    <property type="entry name" value="Glyoxalase/Bleomycin resistance protein/Dihydroxybiphenyl dioxygenase"/>
    <property type="match status" value="1"/>
</dbReference>
<dbReference type="AlphaFoldDB" id="A0A1H3K7U6"/>
<protein>
    <recommendedName>
        <fullName evidence="1">Glyoxalase-like domain-containing protein</fullName>
    </recommendedName>
</protein>
<evidence type="ECO:0000313" key="2">
    <source>
        <dbReference type="EMBL" id="SDY48260.1"/>
    </source>
</evidence>
<dbReference type="Pfam" id="PF18029">
    <property type="entry name" value="Glyoxalase_6"/>
    <property type="match status" value="1"/>
</dbReference>
<proteinExistence type="predicted"/>